<dbReference type="RefSeq" id="WP_128630080.1">
    <property type="nucleotide sequence ID" value="NZ_RRCN01000001.1"/>
</dbReference>
<dbReference type="InterPro" id="IPR056106">
    <property type="entry name" value="DUF7689"/>
</dbReference>
<proteinExistence type="predicted"/>
<gene>
    <name evidence="2" type="ORF">EHV15_03910</name>
</gene>
<evidence type="ECO:0000313" key="2">
    <source>
        <dbReference type="EMBL" id="RRJ62186.1"/>
    </source>
</evidence>
<dbReference type="AlphaFoldDB" id="A0A3P3TWW0"/>
<name>A0A3P3TWW0_9BACL</name>
<reference evidence="2 3" key="1">
    <citation type="submission" date="2018-11" db="EMBL/GenBank/DDBJ databases">
        <title>Genome sequencing of Paenibacillus sp. KCOM 3021 (= ChDC PVNT-B20).</title>
        <authorList>
            <person name="Kook J.-K."/>
            <person name="Park S.-N."/>
            <person name="Lim Y.K."/>
        </authorList>
    </citation>
    <scope>NUCLEOTIDE SEQUENCE [LARGE SCALE GENOMIC DNA]</scope>
    <source>
        <strain evidence="2 3">KCOM 3021</strain>
    </source>
</reference>
<accession>A0A3P3TWW0</accession>
<sequence>MKKIIQKMLVISMFITSVLAGGTSAYALYYSKEFYDAIAYNYTEIGPVSTTYNCLSYALGYTDRWLWPWGETATTSQVDSFLKLYGYKGNTFGYVYATPGIIAYGPSTNNINHFA</sequence>
<dbReference type="OrthoDB" id="2626871at2"/>
<protein>
    <recommendedName>
        <fullName evidence="1">DUF7689 domain-containing protein</fullName>
    </recommendedName>
</protein>
<dbReference type="EMBL" id="RRCN01000001">
    <property type="protein sequence ID" value="RRJ62186.1"/>
    <property type="molecule type" value="Genomic_DNA"/>
</dbReference>
<comment type="caution">
    <text evidence="2">The sequence shown here is derived from an EMBL/GenBank/DDBJ whole genome shotgun (WGS) entry which is preliminary data.</text>
</comment>
<feature type="domain" description="DUF7689" evidence="1">
    <location>
        <begin position="46"/>
        <end position="115"/>
    </location>
</feature>
<evidence type="ECO:0000259" key="1">
    <source>
        <dbReference type="Pfam" id="PF24738"/>
    </source>
</evidence>
<evidence type="ECO:0000313" key="3">
    <source>
        <dbReference type="Proteomes" id="UP000267017"/>
    </source>
</evidence>
<keyword evidence="3" id="KW-1185">Reference proteome</keyword>
<organism evidence="2 3">
    <name type="scientific">Paenibacillus oralis</name>
    <dbReference type="NCBI Taxonomy" id="2490856"/>
    <lineage>
        <taxon>Bacteria</taxon>
        <taxon>Bacillati</taxon>
        <taxon>Bacillota</taxon>
        <taxon>Bacilli</taxon>
        <taxon>Bacillales</taxon>
        <taxon>Paenibacillaceae</taxon>
        <taxon>Paenibacillus</taxon>
    </lineage>
</organism>
<dbReference type="Pfam" id="PF24738">
    <property type="entry name" value="DUF7689"/>
    <property type="match status" value="1"/>
</dbReference>
<dbReference type="Proteomes" id="UP000267017">
    <property type="component" value="Unassembled WGS sequence"/>
</dbReference>